<gene>
    <name evidence="3" type="ORF">LECACI_7A009511</name>
</gene>
<evidence type="ECO:0000313" key="4">
    <source>
        <dbReference type="Proteomes" id="UP001296104"/>
    </source>
</evidence>
<reference evidence="3" key="1">
    <citation type="submission" date="2023-11" db="EMBL/GenBank/DDBJ databases">
        <authorList>
            <person name="Alioto T."/>
            <person name="Alioto T."/>
            <person name="Gomez Garrido J."/>
        </authorList>
    </citation>
    <scope>NUCLEOTIDE SEQUENCE</scope>
</reference>
<organism evidence="3 4">
    <name type="scientific">Lecanosticta acicola</name>
    <dbReference type="NCBI Taxonomy" id="111012"/>
    <lineage>
        <taxon>Eukaryota</taxon>
        <taxon>Fungi</taxon>
        <taxon>Dikarya</taxon>
        <taxon>Ascomycota</taxon>
        <taxon>Pezizomycotina</taxon>
        <taxon>Dothideomycetes</taxon>
        <taxon>Dothideomycetidae</taxon>
        <taxon>Mycosphaerellales</taxon>
        <taxon>Mycosphaerellaceae</taxon>
        <taxon>Lecanosticta</taxon>
    </lineage>
</organism>
<evidence type="ECO:0000313" key="3">
    <source>
        <dbReference type="EMBL" id="CAK4034353.1"/>
    </source>
</evidence>
<evidence type="ECO:0000259" key="2">
    <source>
        <dbReference type="Pfam" id="PF20516"/>
    </source>
</evidence>
<feature type="region of interest" description="Disordered" evidence="1">
    <location>
        <begin position="13"/>
        <end position="141"/>
    </location>
</feature>
<evidence type="ECO:0000256" key="1">
    <source>
        <dbReference type="SAM" id="MobiDB-lite"/>
    </source>
</evidence>
<feature type="compositionally biased region" description="Low complexity" evidence="1">
    <location>
        <begin position="98"/>
        <end position="117"/>
    </location>
</feature>
<dbReference type="EMBL" id="CAVMBE010000113">
    <property type="protein sequence ID" value="CAK4034353.1"/>
    <property type="molecule type" value="Genomic_DNA"/>
</dbReference>
<dbReference type="Pfam" id="PF20516">
    <property type="entry name" value="PDDEXK_12"/>
    <property type="match status" value="1"/>
</dbReference>
<keyword evidence="4" id="KW-1185">Reference proteome</keyword>
<feature type="compositionally biased region" description="Acidic residues" evidence="1">
    <location>
        <begin position="60"/>
        <end position="73"/>
    </location>
</feature>
<sequence>MWPEAAIDLWIQQVAETPGDTPRGRKRGLAEMSENVITTPKPKPSKRAKQSTTNVQVHEDENENEPAGDEEYGDPTPIPLPHHPISSVAALPARDNESVSGASTSSAAMSNSSLALSTPSRAKRKRNASPKKELSRGAHAQYPISTRAVDAAKMPEALQPLLMDLRRIALGRRVISRAWEGWQAQLRTPTPEEDEFILDNTTQRASLGDDMPLDDAQELLLQAQLRQDRACSEASWNTFVHGVALSAATRRSPYKSNVSCENITTARVSAVDRTDTKRVDFCLALELDGDLKRELCAANVDSVNHTDYDGVAFSPIAVSIETKAGVLDSGSDADLQLRMWAKYQFDFLRGILIQSGRDPVLPPLPLIVAQGHEWRMYYFVEEGNGAILYRDTSAFGNTDTLLGIFKLHTGLQRLIRWAEEWYRPWFMEHIIPGLLQGSSAAGPSRT</sequence>
<dbReference type="AlphaFoldDB" id="A0AAI8Z8G6"/>
<accession>A0AAI8Z8G6</accession>
<proteinExistence type="predicted"/>
<comment type="caution">
    <text evidence="3">The sequence shown here is derived from an EMBL/GenBank/DDBJ whole genome shotgun (WGS) entry which is preliminary data.</text>
</comment>
<name>A0AAI8Z8G6_9PEZI</name>
<dbReference type="InterPro" id="IPR046797">
    <property type="entry name" value="PDDEXK_12"/>
</dbReference>
<protein>
    <recommendedName>
        <fullName evidence="2">PD-(D/E)XK nuclease-like domain-containing protein</fullName>
    </recommendedName>
</protein>
<dbReference type="Proteomes" id="UP001296104">
    <property type="component" value="Unassembled WGS sequence"/>
</dbReference>
<feature type="domain" description="PD-(D/E)XK nuclease-like" evidence="2">
    <location>
        <begin position="192"/>
        <end position="423"/>
    </location>
</feature>